<dbReference type="PANTHER" id="PTHR43900">
    <property type="entry name" value="GLUTATHIONE S-TRANSFERASE RHO"/>
    <property type="match status" value="1"/>
</dbReference>
<evidence type="ECO:0000256" key="4">
    <source>
        <dbReference type="RuleBase" id="RU003494"/>
    </source>
</evidence>
<accession>A0A067MKN9</accession>
<dbReference type="Gene3D" id="3.40.30.10">
    <property type="entry name" value="Glutaredoxin"/>
    <property type="match status" value="1"/>
</dbReference>
<evidence type="ECO:0000313" key="8">
    <source>
        <dbReference type="Proteomes" id="UP000027195"/>
    </source>
</evidence>
<dbReference type="EMBL" id="KL198052">
    <property type="protein sequence ID" value="KDQ12146.1"/>
    <property type="molecule type" value="Genomic_DNA"/>
</dbReference>
<dbReference type="InterPro" id="IPR036249">
    <property type="entry name" value="Thioredoxin-like_sf"/>
</dbReference>
<dbReference type="SFLD" id="SFLDS00019">
    <property type="entry name" value="Glutathione_Transferase_(cytos"/>
    <property type="match status" value="1"/>
</dbReference>
<comment type="catalytic activity">
    <reaction evidence="3">
        <text>RX + glutathione = an S-substituted glutathione + a halide anion + H(+)</text>
        <dbReference type="Rhea" id="RHEA:16437"/>
        <dbReference type="ChEBI" id="CHEBI:15378"/>
        <dbReference type="ChEBI" id="CHEBI:16042"/>
        <dbReference type="ChEBI" id="CHEBI:17792"/>
        <dbReference type="ChEBI" id="CHEBI:57925"/>
        <dbReference type="ChEBI" id="CHEBI:90779"/>
        <dbReference type="EC" id="2.5.1.18"/>
    </reaction>
</comment>
<comment type="similarity">
    <text evidence="4">Belongs to the GST superfamily.</text>
</comment>
<dbReference type="InParanoid" id="A0A067MKN9"/>
<dbReference type="PANTHER" id="PTHR43900:SF3">
    <property type="entry name" value="GLUTATHIONE S-TRANSFERASE RHO"/>
    <property type="match status" value="1"/>
</dbReference>
<dbReference type="InterPro" id="IPR004045">
    <property type="entry name" value="Glutathione_S-Trfase_N"/>
</dbReference>
<dbReference type="SUPFAM" id="SSF47616">
    <property type="entry name" value="GST C-terminal domain-like"/>
    <property type="match status" value="1"/>
</dbReference>
<dbReference type="HOGENOM" id="CLU_011226_5_1_1"/>
<sequence length="215" mass="24156">MVLQIHGTALSTCTRTVAVVAKELDVEYELIRVDLVKAEHKSDVFLRDMHPFGRVPVVFDGELRMIESRAVARYLAAKNPEKSATLAPPPSNLEAYIRFEEAASLEFGDFNPPISALVYELLFKEMKGLGKPVQAVVAQHTEKLKSVIANYERVLEGRRFLAGDNITLADLFHLPYGYTAEKIGVDWTSFGGPNVKRWWQEIISRPTWQAVKDGP</sequence>
<evidence type="ECO:0000259" key="5">
    <source>
        <dbReference type="PROSITE" id="PS50404"/>
    </source>
</evidence>
<dbReference type="SUPFAM" id="SSF52833">
    <property type="entry name" value="Thioredoxin-like"/>
    <property type="match status" value="1"/>
</dbReference>
<dbReference type="Pfam" id="PF00043">
    <property type="entry name" value="GST_C"/>
    <property type="match status" value="1"/>
</dbReference>
<keyword evidence="2" id="KW-0808">Transferase</keyword>
<dbReference type="InterPro" id="IPR010987">
    <property type="entry name" value="Glutathione-S-Trfase_C-like"/>
</dbReference>
<dbReference type="PROSITE" id="PS50405">
    <property type="entry name" value="GST_CTER"/>
    <property type="match status" value="1"/>
</dbReference>
<dbReference type="PROSITE" id="PS50404">
    <property type="entry name" value="GST_NTER"/>
    <property type="match status" value="1"/>
</dbReference>
<dbReference type="SFLD" id="SFLDG00358">
    <property type="entry name" value="Main_(cytGST)"/>
    <property type="match status" value="1"/>
</dbReference>
<dbReference type="Gene3D" id="1.20.1050.10">
    <property type="match status" value="1"/>
</dbReference>
<gene>
    <name evidence="7" type="ORF">BOTBODRAFT_34758</name>
</gene>
<dbReference type="Pfam" id="PF02798">
    <property type="entry name" value="GST_N"/>
    <property type="match status" value="1"/>
</dbReference>
<keyword evidence="8" id="KW-1185">Reference proteome</keyword>
<organism evidence="7 8">
    <name type="scientific">Botryobasidium botryosum (strain FD-172 SS1)</name>
    <dbReference type="NCBI Taxonomy" id="930990"/>
    <lineage>
        <taxon>Eukaryota</taxon>
        <taxon>Fungi</taxon>
        <taxon>Dikarya</taxon>
        <taxon>Basidiomycota</taxon>
        <taxon>Agaricomycotina</taxon>
        <taxon>Agaricomycetes</taxon>
        <taxon>Cantharellales</taxon>
        <taxon>Botryobasidiaceae</taxon>
        <taxon>Botryobasidium</taxon>
    </lineage>
</organism>
<dbReference type="EC" id="2.5.1.18" evidence="1"/>
<protein>
    <recommendedName>
        <fullName evidence="1">glutathione transferase</fullName>
        <ecNumber evidence="1">2.5.1.18</ecNumber>
    </recommendedName>
</protein>
<name>A0A067MKN9_BOTB1</name>
<dbReference type="GO" id="GO:0006749">
    <property type="term" value="P:glutathione metabolic process"/>
    <property type="evidence" value="ECO:0007669"/>
    <property type="project" value="TreeGrafter"/>
</dbReference>
<feature type="domain" description="GST N-terminal" evidence="5">
    <location>
        <begin position="1"/>
        <end position="83"/>
    </location>
</feature>
<dbReference type="Proteomes" id="UP000027195">
    <property type="component" value="Unassembled WGS sequence"/>
</dbReference>
<proteinExistence type="inferred from homology"/>
<dbReference type="STRING" id="930990.A0A067MKN9"/>
<dbReference type="GO" id="GO:0005737">
    <property type="term" value="C:cytoplasm"/>
    <property type="evidence" value="ECO:0007669"/>
    <property type="project" value="TreeGrafter"/>
</dbReference>
<evidence type="ECO:0000256" key="3">
    <source>
        <dbReference type="ARBA" id="ARBA00047960"/>
    </source>
</evidence>
<dbReference type="InterPro" id="IPR040079">
    <property type="entry name" value="Glutathione_S-Trfase"/>
</dbReference>
<dbReference type="InterPro" id="IPR036282">
    <property type="entry name" value="Glutathione-S-Trfase_C_sf"/>
</dbReference>
<evidence type="ECO:0000256" key="1">
    <source>
        <dbReference type="ARBA" id="ARBA00012452"/>
    </source>
</evidence>
<evidence type="ECO:0000259" key="6">
    <source>
        <dbReference type="PROSITE" id="PS50405"/>
    </source>
</evidence>
<feature type="domain" description="GST C-terminal" evidence="6">
    <location>
        <begin position="92"/>
        <end position="215"/>
    </location>
</feature>
<reference evidence="8" key="1">
    <citation type="journal article" date="2014" name="Proc. Natl. Acad. Sci. U.S.A.">
        <title>Extensive sampling of basidiomycete genomes demonstrates inadequacy of the white-rot/brown-rot paradigm for wood decay fungi.</title>
        <authorList>
            <person name="Riley R."/>
            <person name="Salamov A.A."/>
            <person name="Brown D.W."/>
            <person name="Nagy L.G."/>
            <person name="Floudas D."/>
            <person name="Held B.W."/>
            <person name="Levasseur A."/>
            <person name="Lombard V."/>
            <person name="Morin E."/>
            <person name="Otillar R."/>
            <person name="Lindquist E.A."/>
            <person name="Sun H."/>
            <person name="LaButti K.M."/>
            <person name="Schmutz J."/>
            <person name="Jabbour D."/>
            <person name="Luo H."/>
            <person name="Baker S.E."/>
            <person name="Pisabarro A.G."/>
            <person name="Walton J.D."/>
            <person name="Blanchette R.A."/>
            <person name="Henrissat B."/>
            <person name="Martin F."/>
            <person name="Cullen D."/>
            <person name="Hibbett D.S."/>
            <person name="Grigoriev I.V."/>
        </authorList>
    </citation>
    <scope>NUCLEOTIDE SEQUENCE [LARGE SCALE GENOMIC DNA]</scope>
    <source>
        <strain evidence="8">FD-172 SS1</strain>
    </source>
</reference>
<dbReference type="InterPro" id="IPR004046">
    <property type="entry name" value="GST_C"/>
</dbReference>
<dbReference type="OrthoDB" id="249703at2759"/>
<evidence type="ECO:0000256" key="2">
    <source>
        <dbReference type="ARBA" id="ARBA00022679"/>
    </source>
</evidence>
<dbReference type="GO" id="GO:0043295">
    <property type="term" value="F:glutathione binding"/>
    <property type="evidence" value="ECO:0007669"/>
    <property type="project" value="TreeGrafter"/>
</dbReference>
<dbReference type="AlphaFoldDB" id="A0A067MKN9"/>
<evidence type="ECO:0000313" key="7">
    <source>
        <dbReference type="EMBL" id="KDQ12146.1"/>
    </source>
</evidence>
<dbReference type="GO" id="GO:0004364">
    <property type="term" value="F:glutathione transferase activity"/>
    <property type="evidence" value="ECO:0007669"/>
    <property type="project" value="UniProtKB-EC"/>
</dbReference>